<proteinExistence type="predicted"/>
<keyword evidence="4" id="KW-1185">Reference proteome</keyword>
<evidence type="ECO:0000256" key="2">
    <source>
        <dbReference type="ARBA" id="ARBA00022898"/>
    </source>
</evidence>
<name>A0ABX6GZ68_9MICO</name>
<reference evidence="4" key="1">
    <citation type="submission" date="2019-12" db="EMBL/GenBank/DDBJ databases">
        <title>Complete and draft genome sequences of new strains and members of some known species of the genus Rathayibacter isolated from plants.</title>
        <authorList>
            <person name="Tarlachkov S.V."/>
            <person name="Starodumova I.P."/>
            <person name="Dorofeeva L.V."/>
            <person name="Prisyazhnaya N.V."/>
            <person name="Leyn S."/>
            <person name="Zlamal J."/>
            <person name="Elan M."/>
            <person name="Osterman A.L."/>
            <person name="Nadler S."/>
            <person name="Subbotin S.A."/>
            <person name="Evtushenko L.I."/>
        </authorList>
    </citation>
    <scope>NUCLEOTIDE SEQUENCE [LARGE SCALE GENOMIC DNA]</scope>
    <source>
        <strain evidence="4">VKM Ac-2802</strain>
    </source>
</reference>
<dbReference type="InterPro" id="IPR051798">
    <property type="entry name" value="Class-II_PLP-Dep_Aminotrans"/>
</dbReference>
<dbReference type="Gene3D" id="3.40.640.10">
    <property type="entry name" value="Type I PLP-dependent aspartate aminotransferase-like (Major domain)"/>
    <property type="match status" value="1"/>
</dbReference>
<keyword evidence="2" id="KW-0663">Pyridoxal phosphate</keyword>
<dbReference type="InterPro" id="IPR015422">
    <property type="entry name" value="PyrdxlP-dep_Trfase_small"/>
</dbReference>
<protein>
    <recommendedName>
        <fullName evidence="5">Aminotransferase class I/classII domain-containing protein</fullName>
    </recommendedName>
</protein>
<dbReference type="RefSeq" id="WP_159422758.1">
    <property type="nucleotide sequence ID" value="NZ_CP047180.1"/>
</dbReference>
<dbReference type="EMBL" id="CP047180">
    <property type="protein sequence ID" value="QHC62830.1"/>
    <property type="molecule type" value="Genomic_DNA"/>
</dbReference>
<accession>A0ABX6GZ68</accession>
<dbReference type="Gene3D" id="3.90.1150.10">
    <property type="entry name" value="Aspartate Aminotransferase, domain 1"/>
    <property type="match status" value="1"/>
</dbReference>
<evidence type="ECO:0000313" key="3">
    <source>
        <dbReference type="EMBL" id="QHC62830.1"/>
    </source>
</evidence>
<dbReference type="SUPFAM" id="SSF53383">
    <property type="entry name" value="PLP-dependent transferases"/>
    <property type="match status" value="1"/>
</dbReference>
<dbReference type="InterPro" id="IPR015424">
    <property type="entry name" value="PyrdxlP-dep_Trfase"/>
</dbReference>
<gene>
    <name evidence="3" type="ORF">GSU69_09150</name>
</gene>
<dbReference type="PANTHER" id="PTHR43525">
    <property type="entry name" value="PROTEIN MALY"/>
    <property type="match status" value="1"/>
</dbReference>
<organism evidence="3 4">
    <name type="scientific">Rathayibacter festucae</name>
    <dbReference type="NCBI Taxonomy" id="110937"/>
    <lineage>
        <taxon>Bacteria</taxon>
        <taxon>Bacillati</taxon>
        <taxon>Actinomycetota</taxon>
        <taxon>Actinomycetes</taxon>
        <taxon>Micrococcales</taxon>
        <taxon>Microbacteriaceae</taxon>
        <taxon>Rathayibacter</taxon>
    </lineage>
</organism>
<dbReference type="Proteomes" id="UP000464597">
    <property type="component" value="Chromosome"/>
</dbReference>
<dbReference type="PANTHER" id="PTHR43525:SF2">
    <property type="entry name" value="CYSTATHIONINE BETA-LYASE-RELATED"/>
    <property type="match status" value="1"/>
</dbReference>
<evidence type="ECO:0000313" key="4">
    <source>
        <dbReference type="Proteomes" id="UP000464597"/>
    </source>
</evidence>
<evidence type="ECO:0008006" key="5">
    <source>
        <dbReference type="Google" id="ProtNLM"/>
    </source>
</evidence>
<dbReference type="InterPro" id="IPR015421">
    <property type="entry name" value="PyrdxlP-dep_Trfase_major"/>
</dbReference>
<sequence>MLADEIHGPLTLAGAVFTPYLSVAGAEDTVAFTSASKGCNLAGLKAALASAGSAAAHDLAVVRAEIDYAPSHLGVLVHTAAFREAGDWLDALLASLTASAR</sequence>
<comment type="cofactor">
    <cofactor evidence="1">
        <name>pyridoxal 5'-phosphate</name>
        <dbReference type="ChEBI" id="CHEBI:597326"/>
    </cofactor>
</comment>
<evidence type="ECO:0000256" key="1">
    <source>
        <dbReference type="ARBA" id="ARBA00001933"/>
    </source>
</evidence>